<dbReference type="PROSITE" id="PS00012">
    <property type="entry name" value="PHOSPHOPANTETHEINE"/>
    <property type="match status" value="5"/>
</dbReference>
<feature type="domain" description="Carrier" evidence="7">
    <location>
        <begin position="3167"/>
        <end position="3241"/>
    </location>
</feature>
<feature type="domain" description="Carrier" evidence="7">
    <location>
        <begin position="7228"/>
        <end position="7302"/>
    </location>
</feature>
<dbReference type="CDD" id="cd05930">
    <property type="entry name" value="A_NRPS"/>
    <property type="match status" value="5"/>
</dbReference>
<dbReference type="InterPro" id="IPR010071">
    <property type="entry name" value="AA_adenyl_dom"/>
</dbReference>
<dbReference type="GO" id="GO:0044550">
    <property type="term" value="P:secondary metabolite biosynthetic process"/>
    <property type="evidence" value="ECO:0007669"/>
    <property type="project" value="TreeGrafter"/>
</dbReference>
<dbReference type="Pfam" id="PF00668">
    <property type="entry name" value="Condensation"/>
    <property type="match status" value="6"/>
</dbReference>
<dbReference type="Gene3D" id="2.30.38.10">
    <property type="entry name" value="Luciferase, Domain 3"/>
    <property type="match status" value="5"/>
</dbReference>
<dbReference type="GO" id="GO:0031177">
    <property type="term" value="F:phosphopantetheine binding"/>
    <property type="evidence" value="ECO:0007669"/>
    <property type="project" value="InterPro"/>
</dbReference>
<keyword evidence="9" id="KW-1185">Reference proteome</keyword>
<feature type="domain" description="Carrier" evidence="7">
    <location>
        <begin position="2098"/>
        <end position="2173"/>
    </location>
</feature>
<dbReference type="CDD" id="cd02440">
    <property type="entry name" value="AdoMet_MTases"/>
    <property type="match status" value="1"/>
</dbReference>
<evidence type="ECO:0000256" key="3">
    <source>
        <dbReference type="ARBA" id="ARBA00022598"/>
    </source>
</evidence>
<dbReference type="Gene3D" id="3.30.559.10">
    <property type="entry name" value="Chloramphenicol acetyltransferase-like domain"/>
    <property type="match status" value="7"/>
</dbReference>
<dbReference type="OrthoDB" id="416786at2759"/>
<dbReference type="InterPro" id="IPR041698">
    <property type="entry name" value="Methyltransf_25"/>
</dbReference>
<dbReference type="InterPro" id="IPR045851">
    <property type="entry name" value="AMP-bd_C_sf"/>
</dbReference>
<dbReference type="Proteomes" id="UP000775872">
    <property type="component" value="Unassembled WGS sequence"/>
</dbReference>
<keyword evidence="5" id="KW-0175">Coiled coil</keyword>
<dbReference type="InterPro" id="IPR013332">
    <property type="entry name" value="KPR_N"/>
</dbReference>
<dbReference type="Pfam" id="PF13649">
    <property type="entry name" value="Methyltransf_25"/>
    <property type="match status" value="1"/>
</dbReference>
<dbReference type="FunFam" id="3.30.300.30:FF:000084">
    <property type="entry name" value="Enniatin synthase"/>
    <property type="match status" value="2"/>
</dbReference>
<evidence type="ECO:0000256" key="1">
    <source>
        <dbReference type="ARBA" id="ARBA00022450"/>
    </source>
</evidence>
<dbReference type="InterPro" id="IPR029063">
    <property type="entry name" value="SAM-dependent_MTases_sf"/>
</dbReference>
<dbReference type="NCBIfam" id="TIGR01733">
    <property type="entry name" value="AA-adenyl-dom"/>
    <property type="match status" value="5"/>
</dbReference>
<keyword evidence="4" id="KW-0677">Repeat</keyword>
<dbReference type="GO" id="GO:0016874">
    <property type="term" value="F:ligase activity"/>
    <property type="evidence" value="ECO:0007669"/>
    <property type="project" value="UniProtKB-KW"/>
</dbReference>
<keyword evidence="2" id="KW-0597">Phosphoprotein</keyword>
<dbReference type="Gene3D" id="1.10.1200.10">
    <property type="entry name" value="ACP-like"/>
    <property type="match status" value="5"/>
</dbReference>
<dbReference type="InterPro" id="IPR042099">
    <property type="entry name" value="ANL_N_sf"/>
</dbReference>
<feature type="coiled-coil region" evidence="5">
    <location>
        <begin position="6933"/>
        <end position="6960"/>
    </location>
</feature>
<accession>A0A9N9Z0R0</accession>
<dbReference type="InterPro" id="IPR025110">
    <property type="entry name" value="AMP-bd_C"/>
</dbReference>
<dbReference type="Gene3D" id="3.40.50.1820">
    <property type="entry name" value="alpha/beta hydrolase"/>
    <property type="match status" value="1"/>
</dbReference>
<feature type="region of interest" description="Disordered" evidence="6">
    <location>
        <begin position="7206"/>
        <end position="7228"/>
    </location>
</feature>
<dbReference type="NCBIfam" id="NF003417">
    <property type="entry name" value="PRK04813.1"/>
    <property type="match status" value="8"/>
</dbReference>
<dbReference type="SUPFAM" id="SSF47336">
    <property type="entry name" value="ACP-like"/>
    <property type="match status" value="6"/>
</dbReference>
<evidence type="ECO:0000256" key="2">
    <source>
        <dbReference type="ARBA" id="ARBA00022553"/>
    </source>
</evidence>
<evidence type="ECO:0000259" key="7">
    <source>
        <dbReference type="PROSITE" id="PS50075"/>
    </source>
</evidence>
<protein>
    <recommendedName>
        <fullName evidence="7">Carrier domain-containing protein</fullName>
    </recommendedName>
</protein>
<dbReference type="SUPFAM" id="SSF56801">
    <property type="entry name" value="Acetyl-CoA synthetase-like"/>
    <property type="match status" value="6"/>
</dbReference>
<evidence type="ECO:0000256" key="4">
    <source>
        <dbReference type="ARBA" id="ARBA00022737"/>
    </source>
</evidence>
<dbReference type="InterPro" id="IPR020845">
    <property type="entry name" value="AMP-binding_CS"/>
</dbReference>
<dbReference type="PANTHER" id="PTHR45527:SF1">
    <property type="entry name" value="FATTY ACID SYNTHASE"/>
    <property type="match status" value="1"/>
</dbReference>
<dbReference type="Gene3D" id="3.40.50.12780">
    <property type="entry name" value="N-terminal domain of ligase-like"/>
    <property type="match status" value="1"/>
</dbReference>
<dbReference type="SMART" id="SM00823">
    <property type="entry name" value="PKS_PP"/>
    <property type="match status" value="6"/>
</dbReference>
<dbReference type="Gene3D" id="3.40.50.980">
    <property type="match status" value="10"/>
</dbReference>
<feature type="coiled-coil region" evidence="5">
    <location>
        <begin position="4368"/>
        <end position="4395"/>
    </location>
</feature>
<dbReference type="FunFam" id="3.30.300.30:FF:000015">
    <property type="entry name" value="Nonribosomal peptide synthase SidD"/>
    <property type="match status" value="4"/>
</dbReference>
<dbReference type="InterPro" id="IPR000873">
    <property type="entry name" value="AMP-dep_synth/lig_dom"/>
</dbReference>
<dbReference type="InterPro" id="IPR009081">
    <property type="entry name" value="PP-bd_ACP"/>
</dbReference>
<evidence type="ECO:0000313" key="9">
    <source>
        <dbReference type="Proteomes" id="UP000775872"/>
    </source>
</evidence>
<dbReference type="EMBL" id="CABFOC020000015">
    <property type="protein sequence ID" value="CAH0046828.1"/>
    <property type="molecule type" value="Genomic_DNA"/>
</dbReference>
<dbReference type="InterPro" id="IPR036736">
    <property type="entry name" value="ACP-like_sf"/>
</dbReference>
<proteinExistence type="predicted"/>
<name>A0A9N9Z0R0_9HYPO</name>
<keyword evidence="1" id="KW-0596">Phosphopantetheine</keyword>
<dbReference type="Pfam" id="PF00501">
    <property type="entry name" value="AMP-binding"/>
    <property type="match status" value="6"/>
</dbReference>
<sequence length="7901" mass="872489">MGLVQRESAINGQSKPANDLEHSQSLYSQAAQYYGLDHRQIETILPCTPFQRDVLRWAANDKRQLVSHAVYEVPKNVDIKALAEAWREVVHQTPALRTCTFPHSDDHFQVVLAQSFIWMNLTVVRPDMRKEAVIKEEATAAAAEAHCNRYALLENPSTKQRLLIWTFSNALMDRALEERILGQVLAVYEGGKVQRSTEIGMLADPVTKDPERIVQFWHKYFQDLSASTFPAVPSSSSTVPRHYLEAEHRVSLPDSSSRQQQQGLGDNAIICQAALAVLLSRYTNASEALFGVVTERGQCPTGGPTRTVVPTRVSCAPHQSVLGLVQSLTAHDAAVAEFEQTGLDGIRHASGELGAVACEFQTVLVVTTDDPHPHPSSRLHRTVASPDRFLPWNDRALLLHCQVTENPSAVVLHARYDPTAIDDRQMARFLRQIDFKSRSRTDETTIAELELVTAEDRAEMDAWNSGQLETHDVCIHNVIAERAAHSPSQPAVLAWDGEWSYAELDSTSSRLAHYIQSLNLDFGKAVPLCMDKSKCVVASILALLKLGRAFTLIDPSSPLARIAQICRQTSATVALASKIYSQSMGEFVAQCIVIDDELLGSLPPHTHHQFISPTRPEDLAYVLFTSGSTGEPKGSLIEHRGFASCSLGFGPAFGINKYSRTLQFASYAFGACLVEILTTLMHGGCVCIPSEDQRINDIPAFIRSSGVNWALFTPSFIGAVEPESVSCLETLVLVGEPISVEMRDAWASRVQLLYGYGQSESSSACSVARVSADTVDLQNIGPGAGARLWITDPNDPDRLAAVGCIGELIVESPGIARGYIVSPQQQQVSSAFLTAAPAWYPSVKQQPDYVRFYRTGDLVSYRSDGTIAYLGRKDSQVKIRGQRVELGDVAYHLGKQLPSHLMVVVDVVKQSETLPGEAILVAFLIGPSQPVDKAAPNAMLGKDAYILDNNAADRISTPLQQALPKYSVPSYYVRMSDLPTTATGKADRRKLRSIGGTLLNKLLGKTTSSSTQPAADMSSSRATPEEKLRHCWFQSLRVDPSTNSHAASFFELGGDSIAAIKMVNMARSLGLMLTVADLFRNPTLTGLAVTIRGASDQHEPIPSTVYRGPIEQSFAQGRLWFLEQLNTGASSYLVPLAARMRGPLKVEALNAALGAVQERHESLRTVFREQDGVGMQIIHDYSPKATVEAVDISAEKVDRDGGSIKVLLQEQIEPFDLASEPAWRVLLLRLGEQDHILSVVMHHIIADGWSVDLFCRELSQFYAAAVQGQDLHVLSLEMRLSIQYRDFSAWQRQDAQAAEHERQLKYWTQQLDGSQPATLLCDKPRPATPSGAAGVIPLRIQGSVYQSLQAICLARQATPFTVLLAAFRAAHYRLTGVNDASIGTAIANRTRPELEQVIGFFANTQCMRIVVEQEETTLDKLIQQVHSTITAAFDNQDVPFERIVSTLLPGPRDMSRNPLVQILFAVHSQKDLGQLRLDGLTSEALITPVMTRFDLEVHLMQEEDGFVGDVLFSTDLFETETIHGVVNTFQEVLRRGLDQPHTPIAVLPLTDRLAELQSMSLLEIERTEYPRDRSVVDIFRDLLPVYMDSIAVVDSASQLTYSQLDQQSDEVAAWLCCRQFPPETPVGVLAPRSCEAIIALLGILKANLAYVPLDVNAPTARAEVILSSLTCQKKLVLLGKDVPVPDIQLPGTQLHRISDALGCRDLCDMGQVSPSPTSLAYIMFTSGSTGRPKGVMVDHRATVRLMKQSSVSSKLPSPSTMRVAHLTNIAFDVSLWEVLTPLLNGGTVVCIDYLAVIDSRALETVFAQQRVNVAMVSPVLLKQFLADIPATVGALDALFVAGDRFDSRDAVEARNILPSGLYNAYGPTETHILTLYHVGDYQNTPNGVPIGRAVSDAGALIMDTQQQLVPAGIIGELVAVGDGLARGYTDPSLDRGRFVDVSISGQTLRAYRTGDRARYRPKDGQIEFFGRMDQQVKIRGHRIEPAEVEQAMLGSHDAVRDASVIVRTRDGHDPELVGFVAAQNDRSSNEDEEFSMRIQRHVLNHLQTVLPPYMVPTDIIILLGQMPVNANGKVDRRKLIQVAHATPISSKGASVYVAPRNEVEAAVCAQFADVFGLDKIGTTDNFFGLGGHSLLATKLAARIARRLNARVSVKDVFDQPVVADLAKIIKPGSAQHKPIPSEVYGGQPVEQSFAQGRLWFLDQFNIGSSWYVMQLAVRIRGPLDIDALAVALHSLEKRHETLRTTFQEEDGIGTQLIHPVKSKKLRVVDAAAEHDDDSVKGLLCLSRATPFNLTSETGWRPSLLRLGDSNSDFILSIVIHHIISDGWSIDIIRQELGQFYAAALEGRDPLLATSPMPIQYRDFAVWQKQEAQVADQERQLDYWTKQLSGSTPAQLLCDKSRPAFLSGNAGMIPLAVEGDLYKSLQSFCLEHQVTAFTVLLAAFRTTHYRLTAVQDATIAVPIANRNRMELENIIGFFVNIQCMRITVSENDTFDDLVQQVRSTTTAAFDNQDVPFERIVSSVLPGSRDTSRNPLVQLMFALHSQQNLGEIQLKGVDCTPVPPSPTTRFDLEFHLYQEADKLSGNILFSTDLFEAKTVHILVGTFQEVLRRALNQPQTPLAILPLTDRLAELDNMDLLKIKRTDYGTDSSLVDAFREQVLACPQAVAVIESNSSSYLTYAQLDEQSEKLAMWLRQRRLAPETLVGVLASRSCQATVAIIGILKANLAYLPLDINVPPARIESILSLIPNHKLILYGDGVSLPEKHIPDVELVRIGAAVGQNDSNAAIEDAVNPSSRSLACVLFTSGSTGRPKGVMIEHRCILRLTKRSNIVSKLPSDIRMAHVANIGFDVSLWEIFKTLLNGGTLVCVDYFSILDTRALDSVFRQHQINAAMLSPALLKQCLLNVPDIIRGLDALLVTGDRFDSCDAIKAQSLVRGGVYNAYGPTENTTLSTMSEVIKKDDVFANGVPIGRAISNTGVYIMDLAQQPVPIGIMGELVVTGDGLARGYTDAVLNLNRFIQISIDGQNVRAYRTGDRARYRPKDGQVEFFGRIDQQIKIRGHRIEPAEVEHAILGHSLVRDAAIVTRERDGFERELVAFVIGHKGEVATDMGEQVRQRLQALLPSYMVPAEITVLDQMPLNANGKVDRRELKLRAQNSTPRGQIMSTRVAPRNEVEAALCEEFADILGVDVSVTDNFFNLGGHSLLAMRLAARISRRLNTRISVKDIFDQPVLVQLAASVKPGSAKHRPIPPSAYSGRVEQSFAQGRLWFLDQLYHGKAWYLMPLAARLKGRLNIDALDAALATLEERHETLRTTFHEQDGVGVQAVHPNRSKVLKITDVPYESYPDWIREEQSTPFDLTSESGWRATLLRLGEDDYILSIVMHHIISDGWSLDVLRQELAFLYKSMIHSGENISGLPPLPIQYRDFALWQRHESQALIHQQQLDYWVKQLADSSPAEFLCDKPRPAILSGEAGIVQFHIEGTLYEDLQAFCLANQVTTFTVLLAAFRIAHYRITGVKDAVIGAPVANRNRAELENMIGFFVNTQCIRITVEDDTFNDLVQQVRQTAAAAFENQDVPFERIISALDLGLKDVSRNPLVQLMFALHSQKDLGKIQLEGLDSESLPMATTTRFDLEFHLFQEEGRLGGNVLFATDLFLIETITSVVNIFQEVLRRGLSQPDTSIPVLPLTEGLDNTCLLHPSAYPRESSVIDVFREQVSNCLDAIAVTDSTSRLTYSELDQQSEQLAAWLRQRRLKAEVLVGVLAPRSHQTIIAFLGILKANLAYLPLDIDIPASRTQGILSAIPGRKIVLVGRLGAASLADHERLQDVEMVEISDILSQHGGQGDVTAGIPVVKPSASSLAYVIFTSGSSGKPKGVMVEHRSIVRLVKNTNLIADSRTIARVAHMSNLAFDAATWEIYAPLLNGGTVVSIDRMTVLDSAALGRVFLNEDITAAFFTTALLKQRLEEMPSLISNLHVLLTGGDTMRPQDAHKARQMLPRGSLYNVYGPTENTTFSTLYPMGSSEPYANGVPIGLPVSHSDAYIMDPHQQPVSNGVMGELVVVGDGLARGYTDPALDQDRFLQITVNVNGKEQSLRAYRTGDRARKRVTDGQIEFFGRMDHQIKIRGHRIEPAEVEHAAINQNVVRDAAVVVRRCDGDQEPEMVLFVTTSDDMSITDEANKQVQGWGDHFEMNTYSQIKTIDQSALGSDFMGWTSMYDGSEIDKGEMQEWLNDTMQTLLDGQPAGHVLEIGSGTGMILFNLGQGLQSYIGVDPSSSSAAFVNNAIESISALAGKGKVYVGTAADKDRLSEIVPKQPGPELIVLNSVVQYFPTMEYLKEVVDILMEIPGAQRVFFGDIRSYAINRDFLAARAIRSLGQEATKDSLERKMRESEEREEELLVDPAFFTGLIRQFPDRVKHVEILPKCMKATNELSAYRYAAVIHLRGPDDLVQDVYTTQAEAWMDFKASHMDRDSLVHMLKNSPDTPTVAVSNIPYAKTIFERCIVETLDAVETEGSLDGTAWISTMREKANECASLSATDLVEIGQDAGFSVELSWARQRSQHGGLDAIFHHYQAGKEGRRVMVQFPTDDENQPVSATTLTNRPLQRSQSRRVEVELREQLQTLLPAYMIPSQIIRVDEMPINNNGKVDRRELTRRAQTAPRIQAASLARVAPRNEVEAALCEEYTDVLGTETGITDSFFALGGHSLMATKLVARISRRLDAILSVRDIFDRPIIADLATIICQGSNQHNPIPPTVYCGPVEQSFAQGRLWFLHQLSLGPESGHVMPLATRMRGPLNIEALDMALGALEDRHETLRTTFHEQDGVGLQQVHARRHGGLRVIDVPAENDGYLKTLDQEQKAPFDLASQPGWRVSLLRLGRDDHILSIVMHHIIYDAWSLEILHRELTQFYSLALGGRDPLSEVAPLPIQYRDFAIWQKQEAQVAEQEKQLKYWATQLAGSSPGQLLCDKHRPSKLSGSAGIVRFAIEGELYDRLQAFCLTCQTTTFTVLLSAFRAAHYRLTGAEDATIGTPIANRNRPELEGIFGFFVNTQCMRIVVTDEDSFSDLVQEVRATAIAAFENQDVPFERIVSTIMPGSRDTSRNPLAQLVFAVHSQENIGQAVQLEGLASETMPSTPTITSDLEFHLFQETRRLAGDVRFSTDLFEPETIRGLVDTFQEVLRHGLNNPHTPISVLPLTDGVAELEIERTDYPRDSTVVDVFREQASVYPDRVAVTDSSSQLTYAELDHQSDELALWLHQRNLPPESLIAVLTPRSCHTIVALLGILKASLAYLPLDINSPRARNEAILSSIAGQKLVLVGSDIDPDIQLPDAELVRIPDILDQYNYVNAADIPVITASATSLAYVIFTSGSTGQPKGVQVEHRGILRFAKQAKIRSMLPSSIRMALMTNIAFDVSAAEMFVTLLNAGTLVCIDYFTSLGGKALETVFVEEKINTAVLSPVLLKACLANTPNALRNIDALFVGGDRFDGRDAIRAQAVVRGIVYNSYGPTENTMVSTIYKTSREEFVNGVPVGQSIDNSGAFVMDGKLQPVLAGVIGELVVTGDGLARGYTDPSLDLDKFVEVIMKNGQTVRAYRTGDRARYRPKDGQLELFGRMDDQIKIRGHRIEPGEVERAMLSQDAVHDAAVVVRMQDNISHDAELIGFIAAKQDKAVAELERDVQKHLQVSLPSYMIPTQIVLVDQMPLNANGKVDRRQLTHMARTVPRNKSMATSARVAPRNEVEATLCEVFADVVGVEFSITDNFFDLGGHSLMAMRLAARISSRLDVRISIKDVFDHPILADLASTIRQGSARHRPIIPTSYQGPVEQSFAQGRIWFLDQLNLSTGASSYLIPLAAHLRGPLHVDALNTAILMLEARHETLRTTFEDQDGVGVQVIHPGYGVGLRVIDIEPDRDTYTEWLRQEQTTPFDLTSEPAWRVSLLRLGEDDYILSVVMHHIISDGWSADVLRHELGHFYAAALKGEPPSLPPLPINYRDFGMWQKQDEQMKEHRRQLEYWTEQLMDSAPAELLCDKPRPATPSGNAEAVQVIIDGAVYEALQAFCLTHRVTAFTVLLAAFRITHYRLTGAEDATIGTPIANRNRPELENIIGFFVNTQCIRIVIKDSDTFEDIVRQTRSTTTAAFDKQDVPFERIVSAVLPGSRDTSRNPLVQLLFALHSQQSLGQIQLDGLTSESIPVAASTRFDLEFHLSQDDNRLLGSVLYATDLFESKTINGIVAVFQEVLKASLAQPHTPIAVLPLLGEGMAELQSMNLLEIQTADYPRESSVVDVFREQAFAFPDRIAISDSTLGSQLTYKQLDQQSDQLAAWLRRRQLLAGTLVGVLAPRSWQTILACLSILKANLAYLPLDTNIPTARIEAILSAVPGQKLVLVGPDVTVPDVQLPNVEMVPVADALIQQVLLDADLELDAATISIQPSATSLAYVIFTSGSTGRPKGVIIEHRSLLSLVKQSDLASTLPPRFRMAQVTNIGFDVSLWEIFSTLLNAGTLVCINYFTTLDSAALEATFAREQINTGIFSPTLLKQCLNNVPTLFNTMDLLLVAGDRFDGHDAVKAQSLVRGSVLNGYGPTENTILSTTYRILENELFVNGVPIGRAVSNTGAYIMDRHQQLVPIGVLGELVVAGDGLGRGYIDPALNEGRFVRININGQVVRAYRTGDRVRHRPKDGQIEFFGRLDQQVKIRGHRIEPGEIEHAMLGHPNVSDAAIVVRKEDDNDPELVGFVAGQWADGDSAEDDEASSQVEGWGNHFEMGAYADIDKSIDEAIIGNDFVGWTSMYDGSKIDTGEMEDWLSDTIHTLLDGQPAGHVLEIGTGTGMILFNLAQQGRGLESYVGLDPSRKAVAFANRTIESIPSLAGKAKVHVGTAMDVGRLQGLRPDVVVINSVAQYFPSSEYLQQVVDCLTRIHGIKRIFFGDVRSLAVNRDFLAARVIYALGDQKASKETVARNMAELEEREEELLVDPAFFTGLMKQLPGKIKHVEVLPKRMEVSNELSSYRYAAIIHLHSADNQLLSQSIHTVNPDAWLDFEAARMNKNALLHVLQSSPDALTVSVSNIPYAKTIFERHVVESLDDTTIERSQPDNAPSGTSWISDIRKTAQNYASLSATDLAAVGQEAGFHVALSCARQRSQHGGLDAVFHRYQGPVLIQFPVEELSPSHALTNRPLRRLQSRRVEMQVRERLQALLPSYMIPTQIMVVPEMPINSNGKVDRRELSRRARTTPRAKPASQHVAPRNEVEATLCEIFGHVLGVNVGATDNFFDLGGHSLTATKLAARIGRRLHTHVSIKDIFNSPVPADLANKIRSNQLNGNAESNGVSHTEHYVPFQLLAEDPQEFILREISPHLNHGHGRIVDIYPATSLQKSFVHNPATGEPRPPLLFFMDFPAGSDSDSLARTVEALIRHFDIFRTVFLLASGIFYQVVLEHLEVPIEVRNVEGDLTSATRALVDQDLEQPLRLGQPMLRVTILKQPDSAVRITLRMSHALYDGLSFEPIVRAFHALHNGIHLPTPPTFGRYVQHVSESRKDGYEFWRSILQASSMTVVGSHEESHPERNGTWIVDKVIKVPFQPNADGITPANIFTAACALMLLKETESNDVVFGRVVSGRQCLPTSYQQVVGPCTNAVPVRVQIDGEGNPKPRELLRNVQDQYLNSLPFETLGLDEIKQNCTNWPETTTEFGCCTVYQNFDTQPESRIQDKQIRLEHLPIKTWAAESNESDSTLKRNPISQAVIHDMYIEGKPDADGRHLQLTIGASQRLFKQEMVERMVNYLCERIQSLSSALQDPVPNGNSSSNTPIYILGVGSMGKFAASALRRHHPQLPITLLLHRDDLISEWDEGGRAIECITDSKSVKATDFEVELLSQELQTPIRNLIVATKTYSVVSAVGMVKHRLGSESTILFLQNGKGNDT</sequence>
<dbReference type="SUPFAM" id="SSF52777">
    <property type="entry name" value="CoA-dependent acyltransferases"/>
    <property type="match status" value="14"/>
</dbReference>
<dbReference type="Gene3D" id="3.30.559.30">
    <property type="entry name" value="Nonribosomal peptide synthetase, condensation domain"/>
    <property type="match status" value="7"/>
</dbReference>
<organism evidence="8 9">
    <name type="scientific">Clonostachys solani</name>
    <dbReference type="NCBI Taxonomy" id="160281"/>
    <lineage>
        <taxon>Eukaryota</taxon>
        <taxon>Fungi</taxon>
        <taxon>Dikarya</taxon>
        <taxon>Ascomycota</taxon>
        <taxon>Pezizomycotina</taxon>
        <taxon>Sordariomycetes</taxon>
        <taxon>Hypocreomycetidae</taxon>
        <taxon>Hypocreales</taxon>
        <taxon>Bionectriaceae</taxon>
        <taxon>Clonostachys</taxon>
    </lineage>
</organism>
<evidence type="ECO:0000256" key="5">
    <source>
        <dbReference type="SAM" id="Coils"/>
    </source>
</evidence>
<gene>
    <name evidence="8" type="ORF">CSOL1703_00013064</name>
</gene>
<dbReference type="Pfam" id="PF13193">
    <property type="entry name" value="AMP-binding_C"/>
    <property type="match status" value="2"/>
</dbReference>
<dbReference type="Gene3D" id="3.40.50.720">
    <property type="entry name" value="NAD(P)-binding Rossmann-like Domain"/>
    <property type="match status" value="1"/>
</dbReference>
<comment type="caution">
    <text evidence="8">The sequence shown here is derived from an EMBL/GenBank/DDBJ whole genome shotgun (WGS) entry which is preliminary data.</text>
</comment>
<evidence type="ECO:0000256" key="6">
    <source>
        <dbReference type="SAM" id="MobiDB-lite"/>
    </source>
</evidence>
<dbReference type="InterPro" id="IPR020806">
    <property type="entry name" value="PKS_PP-bd"/>
</dbReference>
<dbReference type="Pfam" id="PF02558">
    <property type="entry name" value="ApbA"/>
    <property type="match status" value="1"/>
</dbReference>
<dbReference type="GO" id="GO:0005737">
    <property type="term" value="C:cytoplasm"/>
    <property type="evidence" value="ECO:0007669"/>
    <property type="project" value="TreeGrafter"/>
</dbReference>
<dbReference type="PANTHER" id="PTHR45527">
    <property type="entry name" value="NONRIBOSOMAL PEPTIDE SYNTHETASE"/>
    <property type="match status" value="1"/>
</dbReference>
<dbReference type="InterPro" id="IPR001242">
    <property type="entry name" value="Condensation_dom"/>
</dbReference>
<dbReference type="InterPro" id="IPR006162">
    <property type="entry name" value="Ppantetheine_attach_site"/>
</dbReference>
<dbReference type="FunFam" id="1.10.1200.10:FF:000005">
    <property type="entry name" value="Nonribosomal peptide synthetase 1"/>
    <property type="match status" value="3"/>
</dbReference>
<dbReference type="CDD" id="cd05918">
    <property type="entry name" value="A_NRPS_SidN3_like"/>
    <property type="match status" value="1"/>
</dbReference>
<dbReference type="GO" id="GO:0043041">
    <property type="term" value="P:amino acid activation for nonribosomal peptide biosynthetic process"/>
    <property type="evidence" value="ECO:0007669"/>
    <property type="project" value="TreeGrafter"/>
</dbReference>
<dbReference type="PROSITE" id="PS50075">
    <property type="entry name" value="CARRIER"/>
    <property type="match status" value="6"/>
</dbReference>
<dbReference type="PROSITE" id="PS00455">
    <property type="entry name" value="AMP_BINDING"/>
    <property type="match status" value="6"/>
</dbReference>
<dbReference type="CDD" id="cd19542">
    <property type="entry name" value="CT_NRPS-like"/>
    <property type="match status" value="1"/>
</dbReference>
<dbReference type="Pfam" id="PF00550">
    <property type="entry name" value="PP-binding"/>
    <property type="match status" value="6"/>
</dbReference>
<evidence type="ECO:0000313" key="8">
    <source>
        <dbReference type="EMBL" id="CAH0046828.1"/>
    </source>
</evidence>
<dbReference type="Gene3D" id="3.40.50.150">
    <property type="entry name" value="Vaccinia Virus protein VP39"/>
    <property type="match status" value="2"/>
</dbReference>
<keyword evidence="3" id="KW-0436">Ligase</keyword>
<dbReference type="CDD" id="cd19531">
    <property type="entry name" value="LCL_NRPS-like"/>
    <property type="match status" value="5"/>
</dbReference>
<dbReference type="Gene3D" id="3.30.300.30">
    <property type="match status" value="8"/>
</dbReference>
<feature type="region of interest" description="Disordered" evidence="6">
    <location>
        <begin position="1"/>
        <end position="21"/>
    </location>
</feature>
<dbReference type="InterPro" id="IPR023213">
    <property type="entry name" value="CAT-like_dom_sf"/>
</dbReference>
<dbReference type="InterPro" id="IPR029058">
    <property type="entry name" value="AB_hydrolase_fold"/>
</dbReference>
<feature type="domain" description="Carrier" evidence="7">
    <location>
        <begin position="5724"/>
        <end position="5798"/>
    </location>
</feature>
<feature type="domain" description="Carrier" evidence="7">
    <location>
        <begin position="4665"/>
        <end position="4739"/>
    </location>
</feature>
<dbReference type="SUPFAM" id="SSF53335">
    <property type="entry name" value="S-adenosyl-L-methionine-dependent methyltransferases"/>
    <property type="match status" value="2"/>
</dbReference>
<feature type="domain" description="Carrier" evidence="7">
    <location>
        <begin position="1019"/>
        <end position="1095"/>
    </location>
</feature>
<reference evidence="8" key="1">
    <citation type="submission" date="2021-10" db="EMBL/GenBank/DDBJ databases">
        <authorList>
            <person name="Piombo E."/>
        </authorList>
    </citation>
    <scope>NUCLEOTIDE SEQUENCE</scope>
</reference>